<evidence type="ECO:0000256" key="5">
    <source>
        <dbReference type="PROSITE-ProRule" id="PRU00302"/>
    </source>
</evidence>
<evidence type="ECO:0000256" key="2">
    <source>
        <dbReference type="ARBA" id="ARBA00022737"/>
    </source>
</evidence>
<dbReference type="SUPFAM" id="SSF57535">
    <property type="entry name" value="Complement control module/SCR domain"/>
    <property type="match status" value="4"/>
</dbReference>
<name>A0A9Q1FK19_SYNKA</name>
<evidence type="ECO:0000259" key="8">
    <source>
        <dbReference type="PROSITE" id="PS50923"/>
    </source>
</evidence>
<feature type="disulfide bond" evidence="5">
    <location>
        <begin position="60"/>
        <end position="87"/>
    </location>
</feature>
<feature type="domain" description="Sushi" evidence="8">
    <location>
        <begin position="90"/>
        <end position="147"/>
    </location>
</feature>
<dbReference type="PROSITE" id="PS50923">
    <property type="entry name" value="SUSHI"/>
    <property type="match status" value="4"/>
</dbReference>
<gene>
    <name evidence="9" type="ORF">SKAU_G00169100</name>
</gene>
<proteinExistence type="predicted"/>
<protein>
    <recommendedName>
        <fullName evidence="8">Sushi domain-containing protein</fullName>
    </recommendedName>
</protein>
<reference evidence="9" key="1">
    <citation type="journal article" date="2023" name="Science">
        <title>Genome structures resolve the early diversification of teleost fishes.</title>
        <authorList>
            <person name="Parey E."/>
            <person name="Louis A."/>
            <person name="Montfort J."/>
            <person name="Bouchez O."/>
            <person name="Roques C."/>
            <person name="Iampietro C."/>
            <person name="Lluch J."/>
            <person name="Castinel A."/>
            <person name="Donnadieu C."/>
            <person name="Desvignes T."/>
            <person name="Floi Bucao C."/>
            <person name="Jouanno E."/>
            <person name="Wen M."/>
            <person name="Mejri S."/>
            <person name="Dirks R."/>
            <person name="Jansen H."/>
            <person name="Henkel C."/>
            <person name="Chen W.J."/>
            <person name="Zahm M."/>
            <person name="Cabau C."/>
            <person name="Klopp C."/>
            <person name="Thompson A.W."/>
            <person name="Robinson-Rechavi M."/>
            <person name="Braasch I."/>
            <person name="Lecointre G."/>
            <person name="Bobe J."/>
            <person name="Postlethwait J.H."/>
            <person name="Berthelot C."/>
            <person name="Roest Crollius H."/>
            <person name="Guiguen Y."/>
        </authorList>
    </citation>
    <scope>NUCLEOTIDE SEQUENCE</scope>
    <source>
        <strain evidence="9">WJC10195</strain>
    </source>
</reference>
<dbReference type="Pfam" id="PF00084">
    <property type="entry name" value="Sushi"/>
    <property type="match status" value="4"/>
</dbReference>
<evidence type="ECO:0000313" key="10">
    <source>
        <dbReference type="Proteomes" id="UP001152622"/>
    </source>
</evidence>
<evidence type="ECO:0000256" key="6">
    <source>
        <dbReference type="SAM" id="Phobius"/>
    </source>
</evidence>
<feature type="disulfide bond" evidence="5">
    <location>
        <begin position="180"/>
        <end position="207"/>
    </location>
</feature>
<dbReference type="OrthoDB" id="8961654at2759"/>
<dbReference type="InterPro" id="IPR050350">
    <property type="entry name" value="Compl-Cell_Adhes-Reg"/>
</dbReference>
<feature type="chain" id="PRO_5040289900" description="Sushi domain-containing protein" evidence="7">
    <location>
        <begin position="28"/>
        <end position="341"/>
    </location>
</feature>
<keyword evidence="10" id="KW-1185">Reference proteome</keyword>
<comment type="caution">
    <text evidence="5">Lacks conserved residue(s) required for the propagation of feature annotation.</text>
</comment>
<evidence type="ECO:0000256" key="7">
    <source>
        <dbReference type="SAM" id="SignalP"/>
    </source>
</evidence>
<dbReference type="Proteomes" id="UP001152622">
    <property type="component" value="Chromosome 5"/>
</dbReference>
<keyword evidence="7" id="KW-0732">Signal</keyword>
<dbReference type="CDD" id="cd00033">
    <property type="entry name" value="CCP"/>
    <property type="match status" value="4"/>
</dbReference>
<comment type="caution">
    <text evidence="9">The sequence shown here is derived from an EMBL/GenBank/DDBJ whole genome shotgun (WGS) entry which is preliminary data.</text>
</comment>
<keyword evidence="6" id="KW-0812">Transmembrane</keyword>
<keyword evidence="3 5" id="KW-1015">Disulfide bond</keyword>
<dbReference type="InterPro" id="IPR035976">
    <property type="entry name" value="Sushi/SCR/CCP_sf"/>
</dbReference>
<dbReference type="AlphaFoldDB" id="A0A9Q1FK19"/>
<organism evidence="9 10">
    <name type="scientific">Synaphobranchus kaupii</name>
    <name type="common">Kaup's arrowtooth eel</name>
    <dbReference type="NCBI Taxonomy" id="118154"/>
    <lineage>
        <taxon>Eukaryota</taxon>
        <taxon>Metazoa</taxon>
        <taxon>Chordata</taxon>
        <taxon>Craniata</taxon>
        <taxon>Vertebrata</taxon>
        <taxon>Euteleostomi</taxon>
        <taxon>Actinopterygii</taxon>
        <taxon>Neopterygii</taxon>
        <taxon>Teleostei</taxon>
        <taxon>Anguilliformes</taxon>
        <taxon>Synaphobranchidae</taxon>
        <taxon>Synaphobranchus</taxon>
    </lineage>
</organism>
<sequence length="341" mass="36882">MPRFWDSCSHLVSTLFLWLLLVDCGKAQCQLPVLGLGLELTDDSAGKDTFPEESSVTLQCSRGFSKASGSGDIFCFNGEWEPPKLQCKKKSCGSPGELLNGKFNTPDGNEFGATAYASCNRGFIILGTAYRQCFEFGWNNKIPICEIVKCQDPPTIVNGKLSIPPKKEFPEFRDIIAYTCNKNYNLVGGSQIVCNEHGTYNGTIPQCKDVSCPTPVIENAVRTEGGPPPYKLQYFVVYECLNDYVMNGSSKLVCEIGGWSSDFPTCVVAVVTTTPTTTTTARITTTSKPGKNETILLQSTPSPDQPNDHKGIIIGTLAGIGGAGVGISLIYIIIKRIKSNG</sequence>
<accession>A0A9Q1FK19</accession>
<dbReference type="Gene3D" id="2.10.70.10">
    <property type="entry name" value="Complement Module, domain 1"/>
    <property type="match status" value="4"/>
</dbReference>
<feature type="domain" description="Sushi" evidence="8">
    <location>
        <begin position="210"/>
        <end position="268"/>
    </location>
</feature>
<dbReference type="InterPro" id="IPR000436">
    <property type="entry name" value="Sushi_SCR_CCP_dom"/>
</dbReference>
<keyword evidence="2" id="KW-0677">Repeat</keyword>
<keyword evidence="6" id="KW-1133">Transmembrane helix</keyword>
<feature type="transmembrane region" description="Helical" evidence="6">
    <location>
        <begin position="312"/>
        <end position="334"/>
    </location>
</feature>
<evidence type="ECO:0000256" key="4">
    <source>
        <dbReference type="ARBA" id="ARBA00023180"/>
    </source>
</evidence>
<keyword evidence="6" id="KW-0472">Membrane</keyword>
<dbReference type="PANTHER" id="PTHR19325">
    <property type="entry name" value="COMPLEMENT COMPONENT-RELATED SUSHI DOMAIN-CONTAINING"/>
    <property type="match status" value="1"/>
</dbReference>
<evidence type="ECO:0000313" key="9">
    <source>
        <dbReference type="EMBL" id="KAJ8360385.1"/>
    </source>
</evidence>
<keyword evidence="4" id="KW-0325">Glycoprotein</keyword>
<feature type="domain" description="Sushi" evidence="8">
    <location>
        <begin position="148"/>
        <end position="209"/>
    </location>
</feature>
<evidence type="ECO:0000256" key="1">
    <source>
        <dbReference type="ARBA" id="ARBA00022659"/>
    </source>
</evidence>
<keyword evidence="1 5" id="KW-0768">Sushi</keyword>
<feature type="domain" description="Sushi" evidence="8">
    <location>
        <begin position="27"/>
        <end position="89"/>
    </location>
</feature>
<evidence type="ECO:0000256" key="3">
    <source>
        <dbReference type="ARBA" id="ARBA00023157"/>
    </source>
</evidence>
<dbReference type="EMBL" id="JAINUF010000005">
    <property type="protein sequence ID" value="KAJ8360385.1"/>
    <property type="molecule type" value="Genomic_DNA"/>
</dbReference>
<feature type="signal peptide" evidence="7">
    <location>
        <begin position="1"/>
        <end position="27"/>
    </location>
</feature>
<dbReference type="PANTHER" id="PTHR19325:SF570">
    <property type="entry name" value="COMPLEMENT COMPONENT 4 BINDING PROTEIN, MEMBRANE"/>
    <property type="match status" value="1"/>
</dbReference>
<dbReference type="SMART" id="SM00032">
    <property type="entry name" value="CCP"/>
    <property type="match status" value="4"/>
</dbReference>